<evidence type="ECO:0000313" key="8">
    <source>
        <dbReference type="EMBL" id="SPF29729.1"/>
    </source>
</evidence>
<dbReference type="PIRSF" id="PIRSF001220">
    <property type="entry name" value="L-ASNase_gatD"/>
    <property type="match status" value="1"/>
</dbReference>
<dbReference type="GO" id="GO:0006520">
    <property type="term" value="P:amino acid metabolic process"/>
    <property type="evidence" value="ECO:0007669"/>
    <property type="project" value="InterPro"/>
</dbReference>
<dbReference type="InterPro" id="IPR040919">
    <property type="entry name" value="Asparaginase_C"/>
</dbReference>
<feature type="binding site" evidence="3">
    <location>
        <begin position="83"/>
        <end position="84"/>
    </location>
    <ligand>
        <name>substrate</name>
    </ligand>
</feature>
<dbReference type="PANTHER" id="PTHR11707:SF28">
    <property type="entry name" value="60 KDA LYSOPHOSPHOLIPASE"/>
    <property type="match status" value="1"/>
</dbReference>
<dbReference type="Gene3D" id="3.40.50.1170">
    <property type="entry name" value="L-asparaginase, N-terminal domain"/>
    <property type="match status" value="1"/>
</dbReference>
<protein>
    <submittedName>
        <fullName evidence="8">L-asparaginase 1</fullName>
        <ecNumber evidence="8">3.5.1.1</ecNumber>
    </submittedName>
</protein>
<feature type="active site" evidence="4">
    <location>
        <position position="12"/>
    </location>
</feature>
<dbReference type="SMART" id="SM00870">
    <property type="entry name" value="Asparaginase"/>
    <property type="match status" value="1"/>
</dbReference>
<feature type="active site" evidence="5">
    <location>
        <position position="83"/>
    </location>
</feature>
<dbReference type="InterPro" id="IPR027474">
    <property type="entry name" value="L-asparaginase_N"/>
</dbReference>
<dbReference type="InterPro" id="IPR027473">
    <property type="entry name" value="L-asparaginase_C"/>
</dbReference>
<dbReference type="InterPro" id="IPR006034">
    <property type="entry name" value="Asparaginase/glutaminase-like"/>
</dbReference>
<evidence type="ECO:0000259" key="6">
    <source>
        <dbReference type="Pfam" id="PF00710"/>
    </source>
</evidence>
<evidence type="ECO:0000256" key="3">
    <source>
        <dbReference type="PIRSR" id="PIRSR001220-2"/>
    </source>
</evidence>
<evidence type="ECO:0000256" key="2">
    <source>
        <dbReference type="PIRSR" id="PIRSR001220-1"/>
    </source>
</evidence>
<dbReference type="PIRSF" id="PIRSF500176">
    <property type="entry name" value="L_ASNase"/>
    <property type="match status" value="1"/>
</dbReference>
<dbReference type="AlphaFoldDB" id="A0A2R8ABV2"/>
<comment type="similarity">
    <text evidence="1">Belongs to the asparaginase 1 family.</text>
</comment>
<dbReference type="InterPro" id="IPR037152">
    <property type="entry name" value="L-asparaginase_N_sf"/>
</dbReference>
<reference evidence="8 9" key="1">
    <citation type="submission" date="2018-03" db="EMBL/GenBank/DDBJ databases">
        <authorList>
            <person name="Keele B.F."/>
        </authorList>
    </citation>
    <scope>NUCLEOTIDE SEQUENCE [LARGE SCALE GENOMIC DNA]</scope>
    <source>
        <strain evidence="8 9">CeCT 8812</strain>
    </source>
</reference>
<dbReference type="InterPro" id="IPR020827">
    <property type="entry name" value="Asparaginase/glutaminase_AS1"/>
</dbReference>
<dbReference type="PROSITE" id="PS00144">
    <property type="entry name" value="ASN_GLN_ASE_1"/>
    <property type="match status" value="1"/>
</dbReference>
<dbReference type="GO" id="GO:0004067">
    <property type="term" value="F:asparaginase activity"/>
    <property type="evidence" value="ECO:0007669"/>
    <property type="project" value="UniProtKB-UniRule"/>
</dbReference>
<dbReference type="PRINTS" id="PR00139">
    <property type="entry name" value="ASNGLNASE"/>
</dbReference>
<accession>A0A2R8ABV2</accession>
<dbReference type="InterPro" id="IPR027475">
    <property type="entry name" value="Asparaginase/glutaminase_AS2"/>
</dbReference>
<dbReference type="PROSITE" id="PS00917">
    <property type="entry name" value="ASN_GLN_ASE_2"/>
    <property type="match status" value="1"/>
</dbReference>
<keyword evidence="8" id="KW-0378">Hydrolase</keyword>
<dbReference type="Proteomes" id="UP000244932">
    <property type="component" value="Unassembled WGS sequence"/>
</dbReference>
<dbReference type="SFLD" id="SFLDS00057">
    <property type="entry name" value="Glutaminase/Asparaginase"/>
    <property type="match status" value="1"/>
</dbReference>
<dbReference type="InterPro" id="IPR036152">
    <property type="entry name" value="Asp/glu_Ase-like_sf"/>
</dbReference>
<evidence type="ECO:0000313" key="9">
    <source>
        <dbReference type="Proteomes" id="UP000244932"/>
    </source>
</evidence>
<evidence type="ECO:0000256" key="4">
    <source>
        <dbReference type="PROSITE-ProRule" id="PRU10099"/>
    </source>
</evidence>
<dbReference type="InterPro" id="IPR041725">
    <property type="entry name" value="L-asparaginase_I"/>
</dbReference>
<organism evidence="8 9">
    <name type="scientific">Pontivivens insulae</name>
    <dbReference type="NCBI Taxonomy" id="1639689"/>
    <lineage>
        <taxon>Bacteria</taxon>
        <taxon>Pseudomonadati</taxon>
        <taxon>Pseudomonadota</taxon>
        <taxon>Alphaproteobacteria</taxon>
        <taxon>Rhodobacterales</taxon>
        <taxon>Paracoccaceae</taxon>
        <taxon>Pontivivens</taxon>
    </lineage>
</organism>
<evidence type="ECO:0000259" key="7">
    <source>
        <dbReference type="Pfam" id="PF17763"/>
    </source>
</evidence>
<keyword evidence="9" id="KW-1185">Reference proteome</keyword>
<dbReference type="EMBL" id="OMKW01000002">
    <property type="protein sequence ID" value="SPF29729.1"/>
    <property type="molecule type" value="Genomic_DNA"/>
</dbReference>
<dbReference type="Pfam" id="PF17763">
    <property type="entry name" value="Asparaginase_C"/>
    <property type="match status" value="1"/>
</dbReference>
<dbReference type="EC" id="3.5.1.1" evidence="8"/>
<dbReference type="CDD" id="cd08963">
    <property type="entry name" value="L-asparaginase_I"/>
    <property type="match status" value="1"/>
</dbReference>
<dbReference type="OrthoDB" id="9788068at2"/>
<gene>
    <name evidence="8" type="primary">ansA</name>
    <name evidence="8" type="ORF">POI8812_02045</name>
</gene>
<dbReference type="SUPFAM" id="SSF53774">
    <property type="entry name" value="Glutaminase/Asparaginase"/>
    <property type="match status" value="1"/>
</dbReference>
<feature type="domain" description="L-asparaginase N-terminal" evidence="6">
    <location>
        <begin position="5"/>
        <end position="179"/>
    </location>
</feature>
<feature type="active site" description="O-isoaspartyl threonine intermediate" evidence="2">
    <location>
        <position position="12"/>
    </location>
</feature>
<dbReference type="Gene3D" id="3.40.50.40">
    <property type="match status" value="1"/>
</dbReference>
<proteinExistence type="inferred from homology"/>
<feature type="domain" description="Asparaginase/glutaminase C-terminal" evidence="7">
    <location>
        <begin position="192"/>
        <end position="306"/>
    </location>
</feature>
<name>A0A2R8ABV2_9RHOB</name>
<evidence type="ECO:0000256" key="1">
    <source>
        <dbReference type="ARBA" id="ARBA00010518"/>
    </source>
</evidence>
<feature type="binding site" evidence="3">
    <location>
        <position position="52"/>
    </location>
    <ligand>
        <name>substrate</name>
    </ligand>
</feature>
<dbReference type="PANTHER" id="PTHR11707">
    <property type="entry name" value="L-ASPARAGINASE"/>
    <property type="match status" value="1"/>
</dbReference>
<dbReference type="RefSeq" id="WP_108782401.1">
    <property type="nucleotide sequence ID" value="NZ_OMKW01000002.1"/>
</dbReference>
<evidence type="ECO:0000256" key="5">
    <source>
        <dbReference type="PROSITE-ProRule" id="PRU10100"/>
    </source>
</evidence>
<dbReference type="PROSITE" id="PS51732">
    <property type="entry name" value="ASN_GLN_ASE_3"/>
    <property type="match status" value="1"/>
</dbReference>
<dbReference type="Pfam" id="PF00710">
    <property type="entry name" value="Asparaginase"/>
    <property type="match status" value="1"/>
</dbReference>
<sequence>MNRTAVLYTGGTIGMVPGADGLRPDPTFERAFRAALPQADVTWFETPDLLDSSVMDRADWLVLGRQVREIAADFDAIVVLHGTDTMAFSASALSFLLLDVDVPVIFTGSQRPLQQADSDALSNLKLALRVAASTKSTEVLLAFGGAVMRGNRAIKVHAQDDTAFSSPNFGDVAWSKASQIPPDQEGGGGFEQVGVLRLYPGCDARVVAGFSGMPGLVVEAFGSGNMPGPGTSLYEGLADLRSQGMEIAVTTQCGAGAVAAQTYATGASVGALGLIPCNDMTTPAAVTKLGWLLDRGLRGDMLRDAMMTPVAGEITA</sequence>